<dbReference type="Gene3D" id="3.90.920.10">
    <property type="entry name" value="DNA primase, PRIM domain"/>
    <property type="match status" value="1"/>
</dbReference>
<reference evidence="3 4" key="1">
    <citation type="submission" date="2020-10" db="EMBL/GenBank/DDBJ databases">
        <authorList>
            <person name="Peeters C."/>
        </authorList>
    </citation>
    <scope>NUCLEOTIDE SEQUENCE [LARGE SCALE GENOMIC DNA]</scope>
    <source>
        <strain evidence="3 4">LMG 27952</strain>
    </source>
</reference>
<proteinExistence type="predicted"/>
<dbReference type="Pfam" id="PF21686">
    <property type="entry name" value="LigD_Prim-Pol"/>
    <property type="match status" value="1"/>
</dbReference>
<dbReference type="InterPro" id="IPR052171">
    <property type="entry name" value="NHEJ_LigD"/>
</dbReference>
<dbReference type="InterPro" id="IPR033651">
    <property type="entry name" value="PaeLigD_Pol-like"/>
</dbReference>
<gene>
    <name evidence="3" type="primary">ligD_3</name>
    <name evidence="3" type="ORF">LMG27952_05301</name>
</gene>
<protein>
    <submittedName>
        <fullName evidence="3">Multifunctional non-homologous end joining protein LigD</fullName>
    </submittedName>
</protein>
<dbReference type="PANTHER" id="PTHR42705:SF2">
    <property type="entry name" value="BIFUNCTIONAL NON-HOMOLOGOUS END JOINING PROTEIN LIGD"/>
    <property type="match status" value="1"/>
</dbReference>
<dbReference type="NCBIfam" id="TIGR02778">
    <property type="entry name" value="ligD_pol"/>
    <property type="match status" value="1"/>
</dbReference>
<name>A0ABM8P0U8_9BURK</name>
<evidence type="ECO:0000313" key="3">
    <source>
        <dbReference type="EMBL" id="CAD6552662.1"/>
    </source>
</evidence>
<evidence type="ECO:0000259" key="2">
    <source>
        <dbReference type="Pfam" id="PF21686"/>
    </source>
</evidence>
<evidence type="ECO:0000313" key="4">
    <source>
        <dbReference type="Proteomes" id="UP000656319"/>
    </source>
</evidence>
<sequence length="347" mass="38238">MKHKLEVYEQKRRFDEAPVRAAKSAREQKVAKHAATSAPKTASRTRRAAHDEAEVAGVRITHPERVIDAQSGLRKIDLVEYFEAISAWLLPHVRARPVALARAPTGVGGELFFQKHAKALQIPHATQHAGLDPGHAPLLTLDSTEALVGAAQMDTIELHTWNALAASIEKPDRIVFDLDPDPSLAWERMLEAAQLTRELLDALGLRAWCKTSGGKGLHVVVPLTRHAGWEEAKGFARAVANHMAATLPDRFSAKMGAQNRTGRIFVDYLRNNRGASTAAAYAPRARPGLGVSVPVDWDELHTLTSGDQWNVANVRERLEALRADPWSDYGKARQRITASMWKQLGVK</sequence>
<keyword evidence="4" id="KW-1185">Reference proteome</keyword>
<dbReference type="SUPFAM" id="SSF56747">
    <property type="entry name" value="Prim-pol domain"/>
    <property type="match status" value="1"/>
</dbReference>
<evidence type="ECO:0000256" key="1">
    <source>
        <dbReference type="SAM" id="MobiDB-lite"/>
    </source>
</evidence>
<dbReference type="InterPro" id="IPR014145">
    <property type="entry name" value="LigD_pol_dom"/>
</dbReference>
<dbReference type="Proteomes" id="UP000656319">
    <property type="component" value="Unassembled WGS sequence"/>
</dbReference>
<feature type="region of interest" description="Disordered" evidence="1">
    <location>
        <begin position="17"/>
        <end position="50"/>
    </location>
</feature>
<dbReference type="EMBL" id="CAJHCQ010000016">
    <property type="protein sequence ID" value="CAD6552662.1"/>
    <property type="molecule type" value="Genomic_DNA"/>
</dbReference>
<comment type="caution">
    <text evidence="3">The sequence shown here is derived from an EMBL/GenBank/DDBJ whole genome shotgun (WGS) entry which is preliminary data.</text>
</comment>
<feature type="domain" description="DNA ligase D polymerase" evidence="2">
    <location>
        <begin position="75"/>
        <end position="326"/>
    </location>
</feature>
<feature type="compositionally biased region" description="Basic and acidic residues" evidence="1">
    <location>
        <begin position="17"/>
        <end position="30"/>
    </location>
</feature>
<dbReference type="CDD" id="cd04862">
    <property type="entry name" value="PaeLigD_Pol_like"/>
    <property type="match status" value="1"/>
</dbReference>
<dbReference type="PANTHER" id="PTHR42705">
    <property type="entry name" value="BIFUNCTIONAL NON-HOMOLOGOUS END JOINING PROTEIN LIGD"/>
    <property type="match status" value="1"/>
</dbReference>
<accession>A0ABM8P0U8</accession>
<organism evidence="3 4">
    <name type="scientific">Paraburkholderia hiiakae</name>
    <dbReference type="NCBI Taxonomy" id="1081782"/>
    <lineage>
        <taxon>Bacteria</taxon>
        <taxon>Pseudomonadati</taxon>
        <taxon>Pseudomonadota</taxon>
        <taxon>Betaproteobacteria</taxon>
        <taxon>Burkholderiales</taxon>
        <taxon>Burkholderiaceae</taxon>
        <taxon>Paraburkholderia</taxon>
    </lineage>
</organism>